<dbReference type="EMBL" id="MBRJ01000041">
    <property type="protein sequence ID" value="OHX44559.1"/>
    <property type="molecule type" value="Genomic_DNA"/>
</dbReference>
<evidence type="ECO:0000313" key="1">
    <source>
        <dbReference type="EMBL" id="OHX44559.1"/>
    </source>
</evidence>
<keyword evidence="2" id="KW-1185">Reference proteome</keyword>
<dbReference type="RefSeq" id="WP_034297603.1">
    <property type="nucleotide sequence ID" value="NZ_MBRJ01000041.1"/>
</dbReference>
<accession>A0ABX3CMD9</accession>
<dbReference type="Proteomes" id="UP000180194">
    <property type="component" value="Unassembled WGS sequence"/>
</dbReference>
<organism evidence="1 2">
    <name type="scientific">Cytobacillus oceanisediminis</name>
    <dbReference type="NCBI Taxonomy" id="665099"/>
    <lineage>
        <taxon>Bacteria</taxon>
        <taxon>Bacillati</taxon>
        <taxon>Bacillota</taxon>
        <taxon>Bacilli</taxon>
        <taxon>Bacillales</taxon>
        <taxon>Bacillaceae</taxon>
        <taxon>Cytobacillus</taxon>
    </lineage>
</organism>
<evidence type="ECO:0008006" key="3">
    <source>
        <dbReference type="Google" id="ProtNLM"/>
    </source>
</evidence>
<protein>
    <recommendedName>
        <fullName evidence="3">DUF3954 domain-containing protein</fullName>
    </recommendedName>
</protein>
<proteinExistence type="predicted"/>
<name>A0ABX3CMD9_9BACI</name>
<evidence type="ECO:0000313" key="2">
    <source>
        <dbReference type="Proteomes" id="UP000180194"/>
    </source>
</evidence>
<reference evidence="1 2" key="1">
    <citation type="submission" date="2016-07" db="EMBL/GenBank/DDBJ databases">
        <title>Bacillus oceanisediminis whole genome.</title>
        <authorList>
            <person name="Pal Y."/>
            <person name="Verma A."/>
            <person name="Mual P."/>
            <person name="Srinivasan K."/>
        </authorList>
    </citation>
    <scope>NUCLEOTIDE SEQUENCE [LARGE SCALE GENOMIC DNA]</scope>
    <source>
        <strain evidence="1 2">Bhandara28</strain>
    </source>
</reference>
<gene>
    <name evidence="1" type="ORF">BBV17_25375</name>
</gene>
<comment type="caution">
    <text evidence="1">The sequence shown here is derived from an EMBL/GenBank/DDBJ whole genome shotgun (WGS) entry which is preliminary data.</text>
</comment>
<sequence length="61" mass="6976">MLIIDFNKGDKVEIVDVDSIRQGSMLWTNGDIVKIKNVETGDDGYNRLDVWDKDKGLSEYI</sequence>